<evidence type="ECO:0000256" key="2">
    <source>
        <dbReference type="SAM" id="SignalP"/>
    </source>
</evidence>
<name>A0ABQ8JVC2_DERPT</name>
<organism evidence="3 4">
    <name type="scientific">Dermatophagoides pteronyssinus</name>
    <name type="common">European house dust mite</name>
    <dbReference type="NCBI Taxonomy" id="6956"/>
    <lineage>
        <taxon>Eukaryota</taxon>
        <taxon>Metazoa</taxon>
        <taxon>Ecdysozoa</taxon>
        <taxon>Arthropoda</taxon>
        <taxon>Chelicerata</taxon>
        <taxon>Arachnida</taxon>
        <taxon>Acari</taxon>
        <taxon>Acariformes</taxon>
        <taxon>Sarcoptiformes</taxon>
        <taxon>Astigmata</taxon>
        <taxon>Psoroptidia</taxon>
        <taxon>Analgoidea</taxon>
        <taxon>Pyroglyphidae</taxon>
        <taxon>Dermatophagoidinae</taxon>
        <taxon>Dermatophagoides</taxon>
    </lineage>
</organism>
<feature type="region of interest" description="Disordered" evidence="1">
    <location>
        <begin position="27"/>
        <end position="61"/>
    </location>
</feature>
<evidence type="ECO:0000313" key="4">
    <source>
        <dbReference type="Proteomes" id="UP000887458"/>
    </source>
</evidence>
<dbReference type="EMBL" id="NJHN03000008">
    <property type="protein sequence ID" value="KAH9426574.1"/>
    <property type="molecule type" value="Genomic_DNA"/>
</dbReference>
<keyword evidence="4" id="KW-1185">Reference proteome</keyword>
<reference evidence="3 4" key="2">
    <citation type="journal article" date="2022" name="Mol. Biol. Evol.">
        <title>Comparative Genomics Reveals Insights into the Divergent Evolution of Astigmatic Mites and Household Pest Adaptations.</title>
        <authorList>
            <person name="Xiong Q."/>
            <person name="Wan A.T."/>
            <person name="Liu X."/>
            <person name="Fung C.S."/>
            <person name="Xiao X."/>
            <person name="Malainual N."/>
            <person name="Hou J."/>
            <person name="Wang L."/>
            <person name="Wang M."/>
            <person name="Yang K.Y."/>
            <person name="Cui Y."/>
            <person name="Leung E.L."/>
            <person name="Nong W."/>
            <person name="Shin S.K."/>
            <person name="Au S.W."/>
            <person name="Jeong K.Y."/>
            <person name="Chew F.T."/>
            <person name="Hui J.H."/>
            <person name="Leung T.F."/>
            <person name="Tungtrongchitr A."/>
            <person name="Zhong N."/>
            <person name="Liu Z."/>
            <person name="Tsui S.K."/>
        </authorList>
    </citation>
    <scope>NUCLEOTIDE SEQUENCE [LARGE SCALE GENOMIC DNA]</scope>
    <source>
        <strain evidence="3">Derp</strain>
    </source>
</reference>
<reference evidence="3 4" key="1">
    <citation type="journal article" date="2018" name="J. Allergy Clin. Immunol.">
        <title>High-quality assembly of Dermatophagoides pteronyssinus genome and transcriptome reveals a wide range of novel allergens.</title>
        <authorList>
            <person name="Liu X.Y."/>
            <person name="Yang K.Y."/>
            <person name="Wang M.Q."/>
            <person name="Kwok J.S."/>
            <person name="Zeng X."/>
            <person name="Yang Z."/>
            <person name="Xiao X.J."/>
            <person name="Lau C.P."/>
            <person name="Li Y."/>
            <person name="Huang Z.M."/>
            <person name="Ba J.G."/>
            <person name="Yim A.K."/>
            <person name="Ouyang C.Y."/>
            <person name="Ngai S.M."/>
            <person name="Chan T.F."/>
            <person name="Leung E.L."/>
            <person name="Liu L."/>
            <person name="Liu Z.G."/>
            <person name="Tsui S.K."/>
        </authorList>
    </citation>
    <scope>NUCLEOTIDE SEQUENCE [LARGE SCALE GENOMIC DNA]</scope>
    <source>
        <strain evidence="3">Derp</strain>
    </source>
</reference>
<keyword evidence="2" id="KW-0732">Signal</keyword>
<proteinExistence type="predicted"/>
<gene>
    <name evidence="3" type="ORF">DERP_002673</name>
</gene>
<protein>
    <submittedName>
        <fullName evidence="3">Uncharacterized protein</fullName>
    </submittedName>
</protein>
<evidence type="ECO:0000256" key="1">
    <source>
        <dbReference type="SAM" id="MobiDB-lite"/>
    </source>
</evidence>
<dbReference type="Proteomes" id="UP000887458">
    <property type="component" value="Unassembled WGS sequence"/>
</dbReference>
<feature type="compositionally biased region" description="Basic and acidic residues" evidence="1">
    <location>
        <begin position="43"/>
        <end position="61"/>
    </location>
</feature>
<accession>A0ABQ8JVC2</accession>
<comment type="caution">
    <text evidence="3">The sequence shown here is derived from an EMBL/GenBank/DDBJ whole genome shotgun (WGS) entry which is preliminary data.</text>
</comment>
<evidence type="ECO:0000313" key="3">
    <source>
        <dbReference type="EMBL" id="KAH9426574.1"/>
    </source>
</evidence>
<feature type="signal peptide" evidence="2">
    <location>
        <begin position="1"/>
        <end position="22"/>
    </location>
</feature>
<sequence length="185" mass="20157">MMKPVMHFILLASLLFCSLVTGTKIDSHHQQQQQPSSAISKNDSQKNELRAQSRNSDSDKKTNYKAVADMHSIYQQHLIGPNVASAIQPYEKNSEKRDLWSRFSSKEASTSEANGKKGRLQTVGSVIGDIIGVLVSEIARFFGSVVSDVAREVTAHGFVSLFKQIADLTGISRNSNHGHGTATAG</sequence>
<feature type="chain" id="PRO_5045317272" evidence="2">
    <location>
        <begin position="23"/>
        <end position="185"/>
    </location>
</feature>